<feature type="region of interest" description="Disordered" evidence="1">
    <location>
        <begin position="206"/>
        <end position="234"/>
    </location>
</feature>
<evidence type="ECO:0000313" key="2">
    <source>
        <dbReference type="EMBL" id="XDQ18005.1"/>
    </source>
</evidence>
<organism evidence="2">
    <name type="scientific">Streptomyces sp. R17</name>
    <dbReference type="NCBI Taxonomy" id="3238626"/>
    <lineage>
        <taxon>Bacteria</taxon>
        <taxon>Bacillati</taxon>
        <taxon>Actinomycetota</taxon>
        <taxon>Actinomycetes</taxon>
        <taxon>Kitasatosporales</taxon>
        <taxon>Streptomycetaceae</taxon>
        <taxon>Streptomyces</taxon>
    </lineage>
</organism>
<proteinExistence type="predicted"/>
<gene>
    <name evidence="2" type="ORF">AB5J48_07545</name>
</gene>
<protein>
    <submittedName>
        <fullName evidence="2">DUF899 domain-containing protein</fullName>
    </submittedName>
</protein>
<feature type="compositionally biased region" description="Basic and acidic residues" evidence="1">
    <location>
        <begin position="224"/>
        <end position="234"/>
    </location>
</feature>
<dbReference type="EMBL" id="CP163433">
    <property type="protein sequence ID" value="XDQ18005.1"/>
    <property type="molecule type" value="Genomic_DNA"/>
</dbReference>
<accession>A0AB39NJZ2</accession>
<dbReference type="InterPro" id="IPR036249">
    <property type="entry name" value="Thioredoxin-like_sf"/>
</dbReference>
<evidence type="ECO:0000256" key="1">
    <source>
        <dbReference type="SAM" id="MobiDB-lite"/>
    </source>
</evidence>
<sequence length="234" mass="26082">MSLPEIVSRAEWRAARAELLDKENAVTRALDALRAERRRLPMVPVDREYVFEGGDGKATLLDLFQGRQQLVVHHFVFEPEWETGCRCCSAFLDQIGHLAHLHARRTTFAAVSRAPFTRILPFKARMGWTVPWYSSDAGDFGADFGVVSERDGAAEGGELPARPGVSCFLRDGDRVFHTYSAHGRGLEGLGSTTSLLDLTALGRQEPWEEPRGRAHALGAPATPEHPRYHDEYDD</sequence>
<dbReference type="SUPFAM" id="SSF52833">
    <property type="entry name" value="Thioredoxin-like"/>
    <property type="match status" value="1"/>
</dbReference>
<dbReference type="Pfam" id="PF05988">
    <property type="entry name" value="DUF899"/>
    <property type="match status" value="1"/>
</dbReference>
<dbReference type="RefSeq" id="WP_031018516.1">
    <property type="nucleotide sequence ID" value="NZ_CP163433.1"/>
</dbReference>
<dbReference type="InterPro" id="IPR010296">
    <property type="entry name" value="DUF899_thioredox"/>
</dbReference>
<dbReference type="AlphaFoldDB" id="A0AB39NJZ2"/>
<reference evidence="2" key="1">
    <citation type="submission" date="2024-07" db="EMBL/GenBank/DDBJ databases">
        <authorList>
            <person name="Yu S.T."/>
        </authorList>
    </citation>
    <scope>NUCLEOTIDE SEQUENCE</scope>
    <source>
        <strain evidence="2">R17</strain>
    </source>
</reference>
<name>A0AB39NJZ2_9ACTN</name>